<keyword evidence="8 12" id="KW-0406">Ion transport</keyword>
<evidence type="ECO:0000256" key="12">
    <source>
        <dbReference type="RuleBase" id="RU000679"/>
    </source>
</evidence>
<accession>A0A8R2M6N1</accession>
<dbReference type="Proteomes" id="UP000005204">
    <property type="component" value="Unassembled WGS sequence"/>
</dbReference>
<comment type="subcellular location">
    <subcellularLocation>
        <location evidence="1">Membrane</location>
        <topology evidence="1">Multi-pass membrane protein</topology>
    </subcellularLocation>
</comment>
<dbReference type="PANTHER" id="PTHR11690">
    <property type="entry name" value="AMILORIDE-SENSITIVE SODIUM CHANNEL-RELATED"/>
    <property type="match status" value="1"/>
</dbReference>
<dbReference type="Gene3D" id="1.10.287.770">
    <property type="entry name" value="YojJ-like"/>
    <property type="match status" value="1"/>
</dbReference>
<dbReference type="Pfam" id="PF00858">
    <property type="entry name" value="ASC"/>
    <property type="match status" value="1"/>
</dbReference>
<evidence type="ECO:0000256" key="3">
    <source>
        <dbReference type="ARBA" id="ARBA00022448"/>
    </source>
</evidence>
<keyword evidence="5 12" id="KW-0812">Transmembrane</keyword>
<dbReference type="GO" id="GO:0015280">
    <property type="term" value="F:ligand-gated sodium channel activity"/>
    <property type="evidence" value="ECO:0007669"/>
    <property type="project" value="TreeGrafter"/>
</dbReference>
<comment type="similarity">
    <text evidence="2 12">Belongs to the amiloride-sensitive sodium channel (TC 1.A.6) family.</text>
</comment>
<dbReference type="PANTHER" id="PTHR11690:SF240">
    <property type="entry name" value="PICKPOCKET 25-RELATED"/>
    <property type="match status" value="1"/>
</dbReference>
<evidence type="ECO:0000256" key="8">
    <source>
        <dbReference type="ARBA" id="ARBA00023065"/>
    </source>
</evidence>
<keyword evidence="10 12" id="KW-0739">Sodium transport</keyword>
<dbReference type="KEGG" id="bmor:105842649"/>
<evidence type="ECO:0000313" key="15">
    <source>
        <dbReference type="Proteomes" id="UP000005204"/>
    </source>
</evidence>
<protein>
    <submittedName>
        <fullName evidence="14">Uncharacterized protein</fullName>
    </submittedName>
</protein>
<keyword evidence="6 13" id="KW-1133">Transmembrane helix</keyword>
<dbReference type="Gene3D" id="1.10.287.820">
    <property type="entry name" value="Acid-sensing ion channel domain"/>
    <property type="match status" value="1"/>
</dbReference>
<keyword evidence="15" id="KW-1185">Reference proteome</keyword>
<dbReference type="InterPro" id="IPR001873">
    <property type="entry name" value="ENaC"/>
</dbReference>
<keyword evidence="7" id="KW-0915">Sodium</keyword>
<evidence type="ECO:0000256" key="1">
    <source>
        <dbReference type="ARBA" id="ARBA00004141"/>
    </source>
</evidence>
<feature type="transmembrane region" description="Helical" evidence="13">
    <location>
        <begin position="361"/>
        <end position="388"/>
    </location>
</feature>
<evidence type="ECO:0000256" key="6">
    <source>
        <dbReference type="ARBA" id="ARBA00022989"/>
    </source>
</evidence>
<name>A0A8R2M6N1_BOMMO</name>
<evidence type="ECO:0000256" key="11">
    <source>
        <dbReference type="ARBA" id="ARBA00023303"/>
    </source>
</evidence>
<keyword evidence="11 12" id="KW-0407">Ion channel</keyword>
<dbReference type="GO" id="GO:0005886">
    <property type="term" value="C:plasma membrane"/>
    <property type="evidence" value="ECO:0007669"/>
    <property type="project" value="TreeGrafter"/>
</dbReference>
<evidence type="ECO:0000256" key="7">
    <source>
        <dbReference type="ARBA" id="ARBA00023053"/>
    </source>
</evidence>
<evidence type="ECO:0000256" key="13">
    <source>
        <dbReference type="SAM" id="Phobius"/>
    </source>
</evidence>
<keyword evidence="9 13" id="KW-0472">Membrane</keyword>
<evidence type="ECO:0000256" key="4">
    <source>
        <dbReference type="ARBA" id="ARBA00022461"/>
    </source>
</evidence>
<evidence type="ECO:0000256" key="2">
    <source>
        <dbReference type="ARBA" id="ARBA00007193"/>
    </source>
</evidence>
<keyword evidence="3 12" id="KW-0813">Transport</keyword>
<organism evidence="14 15">
    <name type="scientific">Bombyx mori</name>
    <name type="common">Silk moth</name>
    <dbReference type="NCBI Taxonomy" id="7091"/>
    <lineage>
        <taxon>Eukaryota</taxon>
        <taxon>Metazoa</taxon>
        <taxon>Ecdysozoa</taxon>
        <taxon>Arthropoda</taxon>
        <taxon>Hexapoda</taxon>
        <taxon>Insecta</taxon>
        <taxon>Pterygota</taxon>
        <taxon>Neoptera</taxon>
        <taxon>Endopterygota</taxon>
        <taxon>Lepidoptera</taxon>
        <taxon>Glossata</taxon>
        <taxon>Ditrysia</taxon>
        <taxon>Bombycoidea</taxon>
        <taxon>Bombycidae</taxon>
        <taxon>Bombycinae</taxon>
        <taxon>Bombyx</taxon>
    </lineage>
</organism>
<reference evidence="14" key="2">
    <citation type="submission" date="2022-06" db="UniProtKB">
        <authorList>
            <consortium name="EnsemblMetazoa"/>
        </authorList>
    </citation>
    <scope>IDENTIFICATION</scope>
    <source>
        <strain evidence="14">p50T (Dazao)</strain>
    </source>
</reference>
<dbReference type="EnsemblMetazoa" id="XM_038019988.1">
    <property type="protein sequence ID" value="XP_037875916.1"/>
    <property type="gene ID" value="LOC105842649"/>
</dbReference>
<evidence type="ECO:0000256" key="10">
    <source>
        <dbReference type="ARBA" id="ARBA00023201"/>
    </source>
</evidence>
<evidence type="ECO:0000256" key="9">
    <source>
        <dbReference type="ARBA" id="ARBA00023136"/>
    </source>
</evidence>
<dbReference type="RefSeq" id="XP_037875916.1">
    <property type="nucleotide sequence ID" value="XM_038019988.2"/>
</dbReference>
<evidence type="ECO:0000313" key="14">
    <source>
        <dbReference type="EnsemblMetazoa" id="XP_037875916.1"/>
    </source>
</evidence>
<dbReference type="GeneID" id="105842649"/>
<evidence type="ECO:0000256" key="5">
    <source>
        <dbReference type="ARBA" id="ARBA00022692"/>
    </source>
</evidence>
<reference evidence="15" key="1">
    <citation type="journal article" date="2008" name="Insect Biochem. Mol. Biol.">
        <title>The genome of a lepidopteran model insect, the silkworm Bombyx mori.</title>
        <authorList>
            <consortium name="International Silkworm Genome Consortium"/>
        </authorList>
    </citation>
    <scope>NUCLEOTIDE SEQUENCE [LARGE SCALE GENOMIC DNA]</scope>
    <source>
        <strain evidence="15">p50T</strain>
    </source>
</reference>
<proteinExistence type="inferred from homology"/>
<keyword evidence="4 12" id="KW-0894">Sodium channel</keyword>
<dbReference type="AlphaFoldDB" id="A0A8R2M6N1"/>
<sequence>MALWCAVEVSMDQWHRYNENPTVVTLEKDFRSWTFGLPAVTACPKIRVNHTSIPSVIKALWGISPGDPKYDYYVRFVETVANSDIFNLDGFQEFAGDDQLDVDLTRLAVDVLPEVAIKPITSEDARTALFKWTRVITEAGVCYSTNSLGITDVAVMVPDSNVTLNYPIGCKYSSQICYVMFEVAEPIDFYVHSPYDIVDVASQASRVYPSLSRRSELTVMETRCAKGVRELAPRRRGCLFIDEPTDDRKKIYSANTCRLSCRSKRAVELCGCRPFYYVNEEGPVCSVAGMACLSEHSHLLSSTGGKCSCTPQCLDMVYREITVKDTKWEHGPFVTRGSIRYILQAPRTRYNREIVFYLQDLVVSLGGATGLFLGASFISFVEIIYFVIERIFKSLFEDSSTKNNVVTVKKSNPYEADRVIELTRVLDVEKKYPLKLN</sequence>